<gene>
    <name evidence="2" type="ORF">SAMN05216241_107100</name>
</gene>
<evidence type="ECO:0000313" key="3">
    <source>
        <dbReference type="Proteomes" id="UP000199415"/>
    </source>
</evidence>
<accession>A0A1G7SRN9</accession>
<evidence type="ECO:0000256" key="1">
    <source>
        <dbReference type="SAM" id="MobiDB-lite"/>
    </source>
</evidence>
<dbReference type="STRING" id="1082479.SAMN05216241_107100"/>
<sequence>MVAELSGRDPAAEVQAFVDFVGKTTRGGRPGVSVITVSVRELEPATDMAAARAELVRRLNETADTIGARLFNLNDRFLVLVPPQDELNFVNHVYQVRMRVIEVVGRQASELGLNPAEFTDVLHTKRDAQKLATLAQAAAGEPTAASSTPAGPLSQEHIESVVEHARACGPRDFVQTYGRYQALARFERDGRVRCVARELHIAMAELRARLLPGVDLMANPNLFRELTRKLDEIVLASLAESRMLQGHISVNLNIASMEEDTFERIAERVRERDNTSLWVEMDVSDVLANLARYRRIRRIMDRNRIHAIADGVNAELVAAAENAELGMTGYKFIAPRDLNDIGNLRIAAEQAVHAGKTAILSRVEDASTIEIGQRMGIGVFQGFYIDDLLRAHASAG</sequence>
<name>A0A1G7SRN9_9PROT</name>
<reference evidence="2 3" key="1">
    <citation type="submission" date="2016-10" db="EMBL/GenBank/DDBJ databases">
        <authorList>
            <person name="de Groot N.N."/>
        </authorList>
    </citation>
    <scope>NUCLEOTIDE SEQUENCE [LARGE SCALE GENOMIC DNA]</scope>
    <source>
        <strain evidence="2 3">DSM 25584</strain>
    </source>
</reference>
<dbReference type="Proteomes" id="UP000199415">
    <property type="component" value="Unassembled WGS sequence"/>
</dbReference>
<dbReference type="InterPro" id="IPR035919">
    <property type="entry name" value="EAL_sf"/>
</dbReference>
<dbReference type="EMBL" id="FNCE01000007">
    <property type="protein sequence ID" value="SDG25089.1"/>
    <property type="molecule type" value="Genomic_DNA"/>
</dbReference>
<proteinExistence type="predicted"/>
<feature type="compositionally biased region" description="Low complexity" evidence="1">
    <location>
        <begin position="136"/>
        <end position="150"/>
    </location>
</feature>
<keyword evidence="3" id="KW-1185">Reference proteome</keyword>
<dbReference type="AlphaFoldDB" id="A0A1G7SRN9"/>
<feature type="region of interest" description="Disordered" evidence="1">
    <location>
        <begin position="136"/>
        <end position="155"/>
    </location>
</feature>
<organism evidence="2 3">
    <name type="scientific">Limimonas halophila</name>
    <dbReference type="NCBI Taxonomy" id="1082479"/>
    <lineage>
        <taxon>Bacteria</taxon>
        <taxon>Pseudomonadati</taxon>
        <taxon>Pseudomonadota</taxon>
        <taxon>Alphaproteobacteria</taxon>
        <taxon>Rhodospirillales</taxon>
        <taxon>Rhodovibrionaceae</taxon>
        <taxon>Limimonas</taxon>
    </lineage>
</organism>
<evidence type="ECO:0000313" key="2">
    <source>
        <dbReference type="EMBL" id="SDG25089.1"/>
    </source>
</evidence>
<protein>
    <submittedName>
        <fullName evidence="2">EAL domain-containing protein</fullName>
    </submittedName>
</protein>
<dbReference type="SUPFAM" id="SSF141868">
    <property type="entry name" value="EAL domain-like"/>
    <property type="match status" value="1"/>
</dbReference>